<keyword evidence="4" id="KW-1185">Reference proteome</keyword>
<dbReference type="OrthoDB" id="1045822at2759"/>
<gene>
    <name evidence="3" type="ORF">EB796_004455</name>
</gene>
<dbReference type="Proteomes" id="UP000593567">
    <property type="component" value="Unassembled WGS sequence"/>
</dbReference>
<protein>
    <recommendedName>
        <fullName evidence="5">PLAC8</fullName>
    </recommendedName>
</protein>
<sequence length="189" mass="20426">MADTEKPPEYAQPPPTAPYPQAPAGSYQQAPAGQYQQAPAGPYLQQPMPGFYQQPNTVGPMAMPMTQMQNSTTVFVNQAGPVSSLPYPQNVREFSTGLCGCCSDIGGCCNAWFCFPCFACNVASRMGDDCCCGCGAGYCLGPVGWVAMRTKLRTMFGIKGSIFEDYCCTAYCHELAMCQMDRELKNHGL</sequence>
<evidence type="ECO:0000313" key="4">
    <source>
        <dbReference type="Proteomes" id="UP000593567"/>
    </source>
</evidence>
<dbReference type="Pfam" id="PF04749">
    <property type="entry name" value="PLAC8"/>
    <property type="match status" value="1"/>
</dbReference>
<dbReference type="EMBL" id="VXIV02000599">
    <property type="protein sequence ID" value="KAF6037233.1"/>
    <property type="molecule type" value="Genomic_DNA"/>
</dbReference>
<evidence type="ECO:0000313" key="3">
    <source>
        <dbReference type="EMBL" id="KAF6037233.1"/>
    </source>
</evidence>
<dbReference type="AlphaFoldDB" id="A0A7J7KGA3"/>
<dbReference type="InterPro" id="IPR006461">
    <property type="entry name" value="PLAC_motif_containing"/>
</dbReference>
<feature type="compositionally biased region" description="Pro residues" evidence="2">
    <location>
        <begin position="10"/>
        <end position="21"/>
    </location>
</feature>
<dbReference type="PANTHER" id="PTHR15907">
    <property type="entry name" value="DUF614 FAMILY PROTEIN-RELATED"/>
    <property type="match status" value="1"/>
</dbReference>
<evidence type="ECO:0000256" key="1">
    <source>
        <dbReference type="ARBA" id="ARBA00009024"/>
    </source>
</evidence>
<comment type="caution">
    <text evidence="3">The sequence shown here is derived from an EMBL/GenBank/DDBJ whole genome shotgun (WGS) entry which is preliminary data.</text>
</comment>
<feature type="region of interest" description="Disordered" evidence="2">
    <location>
        <begin position="1"/>
        <end position="39"/>
    </location>
</feature>
<comment type="similarity">
    <text evidence="1">Belongs to the cornifelin family.</text>
</comment>
<dbReference type="NCBIfam" id="TIGR01571">
    <property type="entry name" value="A_thal_Cys_rich"/>
    <property type="match status" value="1"/>
</dbReference>
<evidence type="ECO:0000256" key="2">
    <source>
        <dbReference type="SAM" id="MobiDB-lite"/>
    </source>
</evidence>
<proteinExistence type="inferred from homology"/>
<feature type="compositionally biased region" description="Low complexity" evidence="2">
    <location>
        <begin position="22"/>
        <end position="39"/>
    </location>
</feature>
<reference evidence="3" key="1">
    <citation type="submission" date="2020-06" db="EMBL/GenBank/DDBJ databases">
        <title>Draft genome of Bugula neritina, a colonial animal packing powerful symbionts and potential medicines.</title>
        <authorList>
            <person name="Rayko M."/>
        </authorList>
    </citation>
    <scope>NUCLEOTIDE SEQUENCE [LARGE SCALE GENOMIC DNA]</scope>
    <source>
        <strain evidence="3">Kwan_BN1</strain>
    </source>
</reference>
<name>A0A7J7KGA3_BUGNE</name>
<accession>A0A7J7KGA3</accession>
<organism evidence="3 4">
    <name type="scientific">Bugula neritina</name>
    <name type="common">Brown bryozoan</name>
    <name type="synonym">Sertularia neritina</name>
    <dbReference type="NCBI Taxonomy" id="10212"/>
    <lineage>
        <taxon>Eukaryota</taxon>
        <taxon>Metazoa</taxon>
        <taxon>Spiralia</taxon>
        <taxon>Lophotrochozoa</taxon>
        <taxon>Bryozoa</taxon>
        <taxon>Gymnolaemata</taxon>
        <taxon>Cheilostomatida</taxon>
        <taxon>Flustrina</taxon>
        <taxon>Buguloidea</taxon>
        <taxon>Bugulidae</taxon>
        <taxon>Bugula</taxon>
    </lineage>
</organism>
<evidence type="ECO:0008006" key="5">
    <source>
        <dbReference type="Google" id="ProtNLM"/>
    </source>
</evidence>